<sequence>MFSEWLDGFNASSTSLDALTTSNNAAATQVTDAVLSNVDDFKSAFTQAINVGLLSELTGSLTEQASGALSLENIGSEQGLSQLQASFLTMLQNDLFASSQTNEDIASSGTTADQESTENTVASTSGFISSAYQFVMGEDGATLDDIFDTVNVLNHIPVVSDIYESVTDNDVDLAASLVGGFLYAGPIGVAYEGIDYFVSSSTGASITEHAKNFVMDGLLTDKESDSGELAESLVSTAGEATHSFVTRNLN</sequence>
<dbReference type="AlphaFoldDB" id="A0A1M5IVB6"/>
<dbReference type="OrthoDB" id="5769175at2"/>
<proteinExistence type="predicted"/>
<keyword evidence="2" id="KW-1185">Reference proteome</keyword>
<dbReference type="STRING" id="634436.SAMN05216361_1820"/>
<gene>
    <name evidence="1" type="ORF">SAMN05216361_1820</name>
</gene>
<accession>A0A1M5IVB6</accession>
<evidence type="ECO:0000313" key="2">
    <source>
        <dbReference type="Proteomes" id="UP000184520"/>
    </source>
</evidence>
<dbReference type="Proteomes" id="UP000184520">
    <property type="component" value="Unassembled WGS sequence"/>
</dbReference>
<organism evidence="1 2">
    <name type="scientific">Marisediminitalea aggregata</name>
    <dbReference type="NCBI Taxonomy" id="634436"/>
    <lineage>
        <taxon>Bacteria</taxon>
        <taxon>Pseudomonadati</taxon>
        <taxon>Pseudomonadota</taxon>
        <taxon>Gammaproteobacteria</taxon>
        <taxon>Alteromonadales</taxon>
        <taxon>Alteromonadaceae</taxon>
        <taxon>Marisediminitalea</taxon>
    </lineage>
</organism>
<reference evidence="2" key="1">
    <citation type="submission" date="2016-11" db="EMBL/GenBank/DDBJ databases">
        <authorList>
            <person name="Varghese N."/>
            <person name="Submissions S."/>
        </authorList>
    </citation>
    <scope>NUCLEOTIDE SEQUENCE [LARGE SCALE GENOMIC DNA]</scope>
    <source>
        <strain evidence="2">CGMCC 1.8995</strain>
    </source>
</reference>
<dbReference type="EMBL" id="FQWD01000003">
    <property type="protein sequence ID" value="SHG32105.1"/>
    <property type="molecule type" value="Genomic_DNA"/>
</dbReference>
<evidence type="ECO:0000313" key="1">
    <source>
        <dbReference type="EMBL" id="SHG32105.1"/>
    </source>
</evidence>
<protein>
    <submittedName>
        <fullName evidence="1">Uncharacterized protein</fullName>
    </submittedName>
</protein>
<dbReference type="RefSeq" id="WP_073321287.1">
    <property type="nucleotide sequence ID" value="NZ_FQWD01000003.1"/>
</dbReference>
<name>A0A1M5IVB6_9ALTE</name>